<dbReference type="Proteomes" id="UP001054945">
    <property type="component" value="Unassembled WGS sequence"/>
</dbReference>
<proteinExistence type="predicted"/>
<evidence type="ECO:0000313" key="1">
    <source>
        <dbReference type="EMBL" id="GIY08181.1"/>
    </source>
</evidence>
<evidence type="ECO:0000313" key="2">
    <source>
        <dbReference type="Proteomes" id="UP001054945"/>
    </source>
</evidence>
<gene>
    <name evidence="1" type="ORF">CEXT_143541</name>
</gene>
<protein>
    <submittedName>
        <fullName evidence="1">Uncharacterized protein</fullName>
    </submittedName>
</protein>
<accession>A0AAV4QIL7</accession>
<dbReference type="EMBL" id="BPLR01006210">
    <property type="protein sequence ID" value="GIY08181.1"/>
    <property type="molecule type" value="Genomic_DNA"/>
</dbReference>
<reference evidence="1 2" key="1">
    <citation type="submission" date="2021-06" db="EMBL/GenBank/DDBJ databases">
        <title>Caerostris extrusa draft genome.</title>
        <authorList>
            <person name="Kono N."/>
            <person name="Arakawa K."/>
        </authorList>
    </citation>
    <scope>NUCLEOTIDE SEQUENCE [LARGE SCALE GENOMIC DNA]</scope>
</reference>
<sequence length="163" mass="18576">MPSFRWNVRSPGRFWIKFSSVGIPRLGHPGPGILPSIGREKGNHFKKEKKAQQKERKNRVWGAPLPVCLSEMALEIARRGFTLEQLSWKANKGIICSKFEDLERGPRNFRLLAFWRMGKCRRSDGMHVLYEGSGLSSALWEFPRLGNPGPGIQPSIAERKGKY</sequence>
<comment type="caution">
    <text evidence="1">The sequence shown here is derived from an EMBL/GenBank/DDBJ whole genome shotgun (WGS) entry which is preliminary data.</text>
</comment>
<dbReference type="AlphaFoldDB" id="A0AAV4QIL7"/>
<keyword evidence="2" id="KW-1185">Reference proteome</keyword>
<name>A0AAV4QIL7_CAEEX</name>
<organism evidence="1 2">
    <name type="scientific">Caerostris extrusa</name>
    <name type="common">Bark spider</name>
    <name type="synonym">Caerostris bankana</name>
    <dbReference type="NCBI Taxonomy" id="172846"/>
    <lineage>
        <taxon>Eukaryota</taxon>
        <taxon>Metazoa</taxon>
        <taxon>Ecdysozoa</taxon>
        <taxon>Arthropoda</taxon>
        <taxon>Chelicerata</taxon>
        <taxon>Arachnida</taxon>
        <taxon>Araneae</taxon>
        <taxon>Araneomorphae</taxon>
        <taxon>Entelegynae</taxon>
        <taxon>Araneoidea</taxon>
        <taxon>Araneidae</taxon>
        <taxon>Caerostris</taxon>
    </lineage>
</organism>